<dbReference type="EMBL" id="BNBT01000004">
    <property type="protein sequence ID" value="GHE38260.1"/>
    <property type="molecule type" value="Genomic_DNA"/>
</dbReference>
<protein>
    <submittedName>
        <fullName evidence="1">Uncharacterized protein</fullName>
    </submittedName>
</protein>
<reference evidence="1" key="2">
    <citation type="submission" date="2020-09" db="EMBL/GenBank/DDBJ databases">
        <authorList>
            <person name="Sun Q."/>
            <person name="Ohkuma M."/>
        </authorList>
    </citation>
    <scope>NUCLEOTIDE SEQUENCE</scope>
    <source>
        <strain evidence="1">JCM 4784</strain>
    </source>
</reference>
<accession>A0A918Z6U5</accession>
<proteinExistence type="predicted"/>
<reference evidence="1" key="1">
    <citation type="journal article" date="2014" name="Int. J. Syst. Evol. Microbiol.">
        <title>Complete genome sequence of Corynebacterium casei LMG S-19264T (=DSM 44701T), isolated from a smear-ripened cheese.</title>
        <authorList>
            <consortium name="US DOE Joint Genome Institute (JGI-PGF)"/>
            <person name="Walter F."/>
            <person name="Albersmeier A."/>
            <person name="Kalinowski J."/>
            <person name="Ruckert C."/>
        </authorList>
    </citation>
    <scope>NUCLEOTIDE SEQUENCE</scope>
    <source>
        <strain evidence="1">JCM 4784</strain>
    </source>
</reference>
<name>A0A918Z6U5_9ACTN</name>
<keyword evidence="2" id="KW-1185">Reference proteome</keyword>
<dbReference type="AlphaFoldDB" id="A0A918Z6U5"/>
<sequence>MVNEWLTAVIGLLGAGVGAGAAVWGAARSARAGREALALQRRHDDARWMREQRQAAYHAMIRADMMQTEAAYTVLGHREDDDWPPEVRARQHEAHYEAVAAESLIELCGPPDVLEAARELRKAGDLMVMEWGSGGPMDRTVDAEQRRARALAAFREAARRTLGYA</sequence>
<comment type="caution">
    <text evidence="1">The sequence shown here is derived from an EMBL/GenBank/DDBJ whole genome shotgun (WGS) entry which is preliminary data.</text>
</comment>
<organism evidence="1 2">
    <name type="scientific">Streptomyces longispororuber</name>
    <dbReference type="NCBI Taxonomy" id="68230"/>
    <lineage>
        <taxon>Bacteria</taxon>
        <taxon>Bacillati</taxon>
        <taxon>Actinomycetota</taxon>
        <taxon>Actinomycetes</taxon>
        <taxon>Kitasatosporales</taxon>
        <taxon>Streptomycetaceae</taxon>
        <taxon>Streptomyces</taxon>
    </lineage>
</organism>
<gene>
    <name evidence="1" type="ORF">GCM10018785_04870</name>
</gene>
<dbReference type="Proteomes" id="UP000608024">
    <property type="component" value="Unassembled WGS sequence"/>
</dbReference>
<evidence type="ECO:0000313" key="1">
    <source>
        <dbReference type="EMBL" id="GHE38260.1"/>
    </source>
</evidence>
<evidence type="ECO:0000313" key="2">
    <source>
        <dbReference type="Proteomes" id="UP000608024"/>
    </source>
</evidence>